<dbReference type="Proteomes" id="UP001301958">
    <property type="component" value="Unassembled WGS sequence"/>
</dbReference>
<dbReference type="SUPFAM" id="SSF54695">
    <property type="entry name" value="POZ domain"/>
    <property type="match status" value="1"/>
</dbReference>
<feature type="region of interest" description="Disordered" evidence="1">
    <location>
        <begin position="183"/>
        <end position="241"/>
    </location>
</feature>
<feature type="compositionally biased region" description="Acidic residues" evidence="1">
    <location>
        <begin position="121"/>
        <end position="134"/>
    </location>
</feature>
<organism evidence="3 4">
    <name type="scientific">Podospora fimiseda</name>
    <dbReference type="NCBI Taxonomy" id="252190"/>
    <lineage>
        <taxon>Eukaryota</taxon>
        <taxon>Fungi</taxon>
        <taxon>Dikarya</taxon>
        <taxon>Ascomycota</taxon>
        <taxon>Pezizomycotina</taxon>
        <taxon>Sordariomycetes</taxon>
        <taxon>Sordariomycetidae</taxon>
        <taxon>Sordariales</taxon>
        <taxon>Podosporaceae</taxon>
        <taxon>Podospora</taxon>
    </lineage>
</organism>
<evidence type="ECO:0000256" key="1">
    <source>
        <dbReference type="SAM" id="MobiDB-lite"/>
    </source>
</evidence>
<dbReference type="PANTHER" id="PTHR47843:SF5">
    <property type="entry name" value="BTB_POZ DOMAIN PROTEIN"/>
    <property type="match status" value="1"/>
</dbReference>
<dbReference type="PANTHER" id="PTHR47843">
    <property type="entry name" value="BTB DOMAIN-CONTAINING PROTEIN-RELATED"/>
    <property type="match status" value="1"/>
</dbReference>
<dbReference type="InterPro" id="IPR000210">
    <property type="entry name" value="BTB/POZ_dom"/>
</dbReference>
<reference evidence="3" key="2">
    <citation type="submission" date="2023-05" db="EMBL/GenBank/DDBJ databases">
        <authorList>
            <consortium name="Lawrence Berkeley National Laboratory"/>
            <person name="Steindorff A."/>
            <person name="Hensen N."/>
            <person name="Bonometti L."/>
            <person name="Westerberg I."/>
            <person name="Brannstrom I.O."/>
            <person name="Guillou S."/>
            <person name="Cros-Aarteil S."/>
            <person name="Calhoun S."/>
            <person name="Haridas S."/>
            <person name="Kuo A."/>
            <person name="Mondo S."/>
            <person name="Pangilinan J."/>
            <person name="Riley R."/>
            <person name="Labutti K."/>
            <person name="Andreopoulos B."/>
            <person name="Lipzen A."/>
            <person name="Chen C."/>
            <person name="Yanf M."/>
            <person name="Daum C."/>
            <person name="Ng V."/>
            <person name="Clum A."/>
            <person name="Ohm R."/>
            <person name="Martin F."/>
            <person name="Silar P."/>
            <person name="Natvig D."/>
            <person name="Lalanne C."/>
            <person name="Gautier V."/>
            <person name="Ament-Velasquez S.L."/>
            <person name="Kruys A."/>
            <person name="Hutchinson M.I."/>
            <person name="Powell A.J."/>
            <person name="Barry K."/>
            <person name="Miller A.N."/>
            <person name="Grigoriev I.V."/>
            <person name="Debuchy R."/>
            <person name="Gladieux P."/>
            <person name="Thoren M.H."/>
            <person name="Johannesson H."/>
        </authorList>
    </citation>
    <scope>NUCLEOTIDE SEQUENCE</scope>
    <source>
        <strain evidence="3">CBS 990.96</strain>
    </source>
</reference>
<dbReference type="CDD" id="cd18186">
    <property type="entry name" value="BTB_POZ_ZBTB_KLHL-like"/>
    <property type="match status" value="1"/>
</dbReference>
<comment type="caution">
    <text evidence="3">The sequence shown here is derived from an EMBL/GenBank/DDBJ whole genome shotgun (WGS) entry which is preliminary data.</text>
</comment>
<accession>A0AAN6YNC9</accession>
<dbReference type="Gene3D" id="3.30.710.10">
    <property type="entry name" value="Potassium Channel Kv1.1, Chain A"/>
    <property type="match status" value="1"/>
</dbReference>
<dbReference type="EMBL" id="MU865612">
    <property type="protein sequence ID" value="KAK4220940.1"/>
    <property type="molecule type" value="Genomic_DNA"/>
</dbReference>
<protein>
    <recommendedName>
        <fullName evidence="2">BTB domain-containing protein</fullName>
    </recommendedName>
</protein>
<dbReference type="AlphaFoldDB" id="A0AAN6YNC9"/>
<feature type="region of interest" description="Disordered" evidence="1">
    <location>
        <begin position="119"/>
        <end position="152"/>
    </location>
</feature>
<name>A0AAN6YNC9_9PEZI</name>
<dbReference type="InterPro" id="IPR011333">
    <property type="entry name" value="SKP1/BTB/POZ_sf"/>
</dbReference>
<evidence type="ECO:0000259" key="2">
    <source>
        <dbReference type="PROSITE" id="PS50097"/>
    </source>
</evidence>
<evidence type="ECO:0000313" key="3">
    <source>
        <dbReference type="EMBL" id="KAK4220940.1"/>
    </source>
</evidence>
<sequence length="385" mass="43968">MGFLAKNGFTSPESTRQKDLSWAISFLHKTKAFTDLTILCGEIREFQVHKAIFSSMCLALDDLEENIFKDSFLNTDKYIIQDKDVDPNVFEYFIEYLYTGNYNDEDLFIATFFEKRGVSTEEVDEEEATEEESNEQEKASEGEATVVNTDYKEDVEMANISNDNNNKNSEKDDDFQSAASWATVNSDDDNNENSSSTSTSSIEWTPDYWTSDEEGSDYNSDDPDYDSGDSDSWDSDDSDFNSVDSDEADYYRLLDNHVQARPYQNKLLLAFRLYQMSEKFGVDGLRSLCIDRFYEIATGRWHELEVFPRIVDELYSSDLSVGTEDQGSLYTVIEVLLTEDGGIGKPELMEKMEWVMEKHGDLAVSVMKRMLSKKKIRVNLPAGSA</sequence>
<dbReference type="Pfam" id="PF00651">
    <property type="entry name" value="BTB"/>
    <property type="match status" value="1"/>
</dbReference>
<keyword evidence="4" id="KW-1185">Reference proteome</keyword>
<evidence type="ECO:0000313" key="4">
    <source>
        <dbReference type="Proteomes" id="UP001301958"/>
    </source>
</evidence>
<dbReference type="PROSITE" id="PS50097">
    <property type="entry name" value="BTB"/>
    <property type="match status" value="1"/>
</dbReference>
<gene>
    <name evidence="3" type="ORF">QBC38DRAFT_493090</name>
</gene>
<reference evidence="3" key="1">
    <citation type="journal article" date="2023" name="Mol. Phylogenet. Evol.">
        <title>Genome-scale phylogeny and comparative genomics of the fungal order Sordariales.</title>
        <authorList>
            <person name="Hensen N."/>
            <person name="Bonometti L."/>
            <person name="Westerberg I."/>
            <person name="Brannstrom I.O."/>
            <person name="Guillou S."/>
            <person name="Cros-Aarteil S."/>
            <person name="Calhoun S."/>
            <person name="Haridas S."/>
            <person name="Kuo A."/>
            <person name="Mondo S."/>
            <person name="Pangilinan J."/>
            <person name="Riley R."/>
            <person name="LaButti K."/>
            <person name="Andreopoulos B."/>
            <person name="Lipzen A."/>
            <person name="Chen C."/>
            <person name="Yan M."/>
            <person name="Daum C."/>
            <person name="Ng V."/>
            <person name="Clum A."/>
            <person name="Steindorff A."/>
            <person name="Ohm R.A."/>
            <person name="Martin F."/>
            <person name="Silar P."/>
            <person name="Natvig D.O."/>
            <person name="Lalanne C."/>
            <person name="Gautier V."/>
            <person name="Ament-Velasquez S.L."/>
            <person name="Kruys A."/>
            <person name="Hutchinson M.I."/>
            <person name="Powell A.J."/>
            <person name="Barry K."/>
            <person name="Miller A.N."/>
            <person name="Grigoriev I.V."/>
            <person name="Debuchy R."/>
            <person name="Gladieux P."/>
            <person name="Hiltunen Thoren M."/>
            <person name="Johannesson H."/>
        </authorList>
    </citation>
    <scope>NUCLEOTIDE SEQUENCE</scope>
    <source>
        <strain evidence="3">CBS 990.96</strain>
    </source>
</reference>
<feature type="domain" description="BTB" evidence="2">
    <location>
        <begin position="34"/>
        <end position="106"/>
    </location>
</feature>
<feature type="compositionally biased region" description="Low complexity" evidence="1">
    <location>
        <begin position="192"/>
        <end position="201"/>
    </location>
</feature>
<proteinExistence type="predicted"/>
<feature type="compositionally biased region" description="Acidic residues" evidence="1">
    <location>
        <begin position="210"/>
        <end position="241"/>
    </location>
</feature>